<dbReference type="SUPFAM" id="SSF111331">
    <property type="entry name" value="NAD kinase/diacylglycerol kinase-like"/>
    <property type="match status" value="1"/>
</dbReference>
<dbReference type="GO" id="GO:0005524">
    <property type="term" value="F:ATP binding"/>
    <property type="evidence" value="ECO:0007669"/>
    <property type="project" value="UniProtKB-KW"/>
</dbReference>
<keyword evidence="6" id="KW-0067">ATP-binding</keyword>
<dbReference type="EMBL" id="AP018174">
    <property type="protein sequence ID" value="BAY18285.1"/>
    <property type="molecule type" value="Genomic_DNA"/>
</dbReference>
<keyword evidence="4" id="KW-0547">Nucleotide-binding</keyword>
<reference evidence="10 11" key="1">
    <citation type="submission" date="2017-06" db="EMBL/GenBank/DDBJ databases">
        <title>Genome sequencing of cyanobaciteial culture collection at National Institute for Environmental Studies (NIES).</title>
        <authorList>
            <person name="Hirose Y."/>
            <person name="Shimura Y."/>
            <person name="Fujisawa T."/>
            <person name="Nakamura Y."/>
            <person name="Kawachi M."/>
        </authorList>
    </citation>
    <scope>NUCLEOTIDE SEQUENCE [LARGE SCALE GENOMIC DNA]</scope>
    <source>
        <strain evidence="10 11">NIES-21</strain>
    </source>
</reference>
<keyword evidence="7" id="KW-0594">Phospholipid biosynthesis</keyword>
<dbReference type="Pfam" id="PF00781">
    <property type="entry name" value="DAGK_cat"/>
    <property type="match status" value="1"/>
</dbReference>
<evidence type="ECO:0000256" key="2">
    <source>
        <dbReference type="ARBA" id="ARBA00005983"/>
    </source>
</evidence>
<dbReference type="PANTHER" id="PTHR12358">
    <property type="entry name" value="SPHINGOSINE KINASE"/>
    <property type="match status" value="1"/>
</dbReference>
<keyword evidence="8" id="KW-1208">Phospholipid metabolism</keyword>
<keyword evidence="5 10" id="KW-0418">Kinase</keyword>
<accession>A0A1Z4GLB1</accession>
<sequence>MEEDNWTQTQQRSLPVNSRALLLVNRHARQGEKRLIEATYYLEKLGFKLTEESTENPKHLSDIIRRYQHKVDLVIVGGGDGTLNAAVDGLVETQLPLGILPLGTANDLARTLAIPNSLAEACQIIAYGELRRVDLGWVNGKHFFNVASMGLSVKITQKLTKEMKRRWGIFAYIATALQVIWESRPFSAEIKMKDQSFRVKTVQIAVGNGRYYGGGMAVVHDATIDDQRLDLYSLEIEHWWQIIPLLPAIRQGRHIRWRSVRALQGQKFEISTRKPRPINTDGEITTYTPATFQVIPKAITVLVPPI</sequence>
<dbReference type="SMART" id="SM00046">
    <property type="entry name" value="DAGKc"/>
    <property type="match status" value="1"/>
</dbReference>
<dbReference type="InterPro" id="IPR045540">
    <property type="entry name" value="YegS/DAGK_C"/>
</dbReference>
<dbReference type="PROSITE" id="PS50146">
    <property type="entry name" value="DAGK"/>
    <property type="match status" value="1"/>
</dbReference>
<dbReference type="InterPro" id="IPR017438">
    <property type="entry name" value="ATP-NAD_kinase_N"/>
</dbReference>
<dbReference type="Pfam" id="PF19279">
    <property type="entry name" value="YegS_C"/>
    <property type="match status" value="1"/>
</dbReference>
<dbReference type="GO" id="GO:0016301">
    <property type="term" value="F:kinase activity"/>
    <property type="evidence" value="ECO:0007669"/>
    <property type="project" value="UniProtKB-KW"/>
</dbReference>
<dbReference type="NCBIfam" id="NF009604">
    <property type="entry name" value="PRK13057.1"/>
    <property type="match status" value="1"/>
</dbReference>
<evidence type="ECO:0000313" key="10">
    <source>
        <dbReference type="EMBL" id="BAY18285.1"/>
    </source>
</evidence>
<evidence type="ECO:0000259" key="9">
    <source>
        <dbReference type="PROSITE" id="PS50146"/>
    </source>
</evidence>
<dbReference type="Gene3D" id="3.40.50.10330">
    <property type="entry name" value="Probable inorganic polyphosphate/atp-NAD kinase, domain 1"/>
    <property type="match status" value="1"/>
</dbReference>
<evidence type="ECO:0000313" key="11">
    <source>
        <dbReference type="Proteomes" id="UP000218287"/>
    </source>
</evidence>
<protein>
    <submittedName>
        <fullName evidence="10">Diacylglycerol kinase catalytic region</fullName>
    </submittedName>
</protein>
<dbReference type="AlphaFoldDB" id="A0A1Z4GLB1"/>
<dbReference type="InterPro" id="IPR005218">
    <property type="entry name" value="Diacylglycerol/lipid_kinase"/>
</dbReference>
<evidence type="ECO:0000256" key="6">
    <source>
        <dbReference type="ARBA" id="ARBA00022840"/>
    </source>
</evidence>
<dbReference type="PANTHER" id="PTHR12358:SF54">
    <property type="entry name" value="SPHINGOSINE KINASE RELATED PROTEIN"/>
    <property type="match status" value="1"/>
</dbReference>
<comment type="similarity">
    <text evidence="2">Belongs to the diacylglycerol/lipid kinase family.</text>
</comment>
<evidence type="ECO:0000256" key="8">
    <source>
        <dbReference type="ARBA" id="ARBA00023264"/>
    </source>
</evidence>
<keyword evidence="7" id="KW-0444">Lipid biosynthesis</keyword>
<feature type="domain" description="DAGKc" evidence="9">
    <location>
        <begin position="15"/>
        <end position="142"/>
    </location>
</feature>
<dbReference type="Gene3D" id="2.60.200.40">
    <property type="match status" value="1"/>
</dbReference>
<dbReference type="GO" id="GO:0008654">
    <property type="term" value="P:phospholipid biosynthetic process"/>
    <property type="evidence" value="ECO:0007669"/>
    <property type="project" value="UniProtKB-KW"/>
</dbReference>
<keyword evidence="3" id="KW-0808">Transferase</keyword>
<evidence type="ECO:0000256" key="4">
    <source>
        <dbReference type="ARBA" id="ARBA00022741"/>
    </source>
</evidence>
<dbReference type="OrthoDB" id="142078at2"/>
<comment type="cofactor">
    <cofactor evidence="1">
        <name>Mg(2+)</name>
        <dbReference type="ChEBI" id="CHEBI:18420"/>
    </cofactor>
</comment>
<proteinExistence type="inferred from homology"/>
<dbReference type="InterPro" id="IPR001206">
    <property type="entry name" value="Diacylglycerol_kinase_cat_dom"/>
</dbReference>
<dbReference type="NCBIfam" id="TIGR00147">
    <property type="entry name" value="YegS/Rv2252/BmrU family lipid kinase"/>
    <property type="match status" value="1"/>
</dbReference>
<dbReference type="InterPro" id="IPR050187">
    <property type="entry name" value="Lipid_Phosphate_FormReg"/>
</dbReference>
<evidence type="ECO:0000256" key="3">
    <source>
        <dbReference type="ARBA" id="ARBA00022679"/>
    </source>
</evidence>
<name>A0A1Z4GLB1_9CYAN</name>
<dbReference type="Proteomes" id="UP000218287">
    <property type="component" value="Chromosome"/>
</dbReference>
<evidence type="ECO:0000256" key="5">
    <source>
        <dbReference type="ARBA" id="ARBA00022777"/>
    </source>
</evidence>
<keyword evidence="7" id="KW-0443">Lipid metabolism</keyword>
<evidence type="ECO:0000256" key="7">
    <source>
        <dbReference type="ARBA" id="ARBA00023209"/>
    </source>
</evidence>
<gene>
    <name evidence="10" type="ORF">NIES21_41290</name>
</gene>
<keyword evidence="11" id="KW-1185">Reference proteome</keyword>
<evidence type="ECO:0000256" key="1">
    <source>
        <dbReference type="ARBA" id="ARBA00001946"/>
    </source>
</evidence>
<organism evidence="10 11">
    <name type="scientific">Anabaenopsis circularis NIES-21</name>
    <dbReference type="NCBI Taxonomy" id="1085406"/>
    <lineage>
        <taxon>Bacteria</taxon>
        <taxon>Bacillati</taxon>
        <taxon>Cyanobacteriota</taxon>
        <taxon>Cyanophyceae</taxon>
        <taxon>Nostocales</taxon>
        <taxon>Nodulariaceae</taxon>
        <taxon>Anabaenopsis</taxon>
    </lineage>
</organism>
<dbReference type="InterPro" id="IPR016064">
    <property type="entry name" value="NAD/diacylglycerol_kinase_sf"/>
</dbReference>